<reference evidence="2" key="2">
    <citation type="submission" date="2023-03" db="EMBL/GenBank/DDBJ databases">
        <authorList>
            <person name="Inwood S.N."/>
            <person name="Skelly J.G."/>
            <person name="Guhlin J."/>
            <person name="Harrop T.W.R."/>
            <person name="Goldson S.G."/>
            <person name="Dearden P.K."/>
        </authorList>
    </citation>
    <scope>NUCLEOTIDE SEQUENCE</scope>
    <source>
        <strain evidence="2">Lincoln</strain>
        <tissue evidence="2">Whole body</tissue>
    </source>
</reference>
<name>A0AA39KMF3_MICHY</name>
<sequence>MMIGWKIIFLLTFLGIIVTLASTTKESLMCRANLTTAIKNESLFLAKIHQADYIFTGKIKELKANELHVKVKRAIKGNLNGTMSLTLNDTCGFYVRKSYTGIFMGCRDIHFIRNSKIFMHFGPVPLTLANLERINAAVRELLRCCCFYILVEKLSASIDVFPDERQVPKVEWERNIYCVAVLSDVYPEHMEAKEHKRIYVYRYFVERVGER</sequence>
<dbReference type="EMBL" id="JAQQBR010001832">
    <property type="protein sequence ID" value="KAK0166706.1"/>
    <property type="molecule type" value="Genomic_DNA"/>
</dbReference>
<proteinExistence type="predicted"/>
<keyword evidence="3" id="KW-1185">Reference proteome</keyword>
<evidence type="ECO:0000256" key="1">
    <source>
        <dbReference type="SAM" id="SignalP"/>
    </source>
</evidence>
<feature type="chain" id="PRO_5041425585" evidence="1">
    <location>
        <begin position="24"/>
        <end position="211"/>
    </location>
</feature>
<organism evidence="2 3">
    <name type="scientific">Microctonus hyperodae</name>
    <name type="common">Parasitoid wasp</name>
    <dbReference type="NCBI Taxonomy" id="165561"/>
    <lineage>
        <taxon>Eukaryota</taxon>
        <taxon>Metazoa</taxon>
        <taxon>Ecdysozoa</taxon>
        <taxon>Arthropoda</taxon>
        <taxon>Hexapoda</taxon>
        <taxon>Insecta</taxon>
        <taxon>Pterygota</taxon>
        <taxon>Neoptera</taxon>
        <taxon>Endopterygota</taxon>
        <taxon>Hymenoptera</taxon>
        <taxon>Apocrita</taxon>
        <taxon>Ichneumonoidea</taxon>
        <taxon>Braconidae</taxon>
        <taxon>Euphorinae</taxon>
        <taxon>Microctonus</taxon>
    </lineage>
</organism>
<comment type="caution">
    <text evidence="2">The sequence shown here is derived from an EMBL/GenBank/DDBJ whole genome shotgun (WGS) entry which is preliminary data.</text>
</comment>
<feature type="signal peptide" evidence="1">
    <location>
        <begin position="1"/>
        <end position="23"/>
    </location>
</feature>
<protein>
    <submittedName>
        <fullName evidence="2">Uncharacterized protein</fullName>
    </submittedName>
</protein>
<gene>
    <name evidence="2" type="ORF">PV327_004196</name>
</gene>
<accession>A0AA39KMF3</accession>
<dbReference type="Proteomes" id="UP001168972">
    <property type="component" value="Unassembled WGS sequence"/>
</dbReference>
<reference evidence="2" key="1">
    <citation type="journal article" date="2023" name="bioRxiv">
        <title>Scaffold-level genome assemblies of two parasitoid biocontrol wasps reveal the parthenogenesis mechanism and an associated novel virus.</title>
        <authorList>
            <person name="Inwood S."/>
            <person name="Skelly J."/>
            <person name="Guhlin J."/>
            <person name="Harrop T."/>
            <person name="Goldson S."/>
            <person name="Dearden P."/>
        </authorList>
    </citation>
    <scope>NUCLEOTIDE SEQUENCE</scope>
    <source>
        <strain evidence="2">Lincoln</strain>
        <tissue evidence="2">Whole body</tissue>
    </source>
</reference>
<evidence type="ECO:0000313" key="2">
    <source>
        <dbReference type="EMBL" id="KAK0166706.1"/>
    </source>
</evidence>
<evidence type="ECO:0000313" key="3">
    <source>
        <dbReference type="Proteomes" id="UP001168972"/>
    </source>
</evidence>
<dbReference type="AlphaFoldDB" id="A0AA39KMF3"/>
<keyword evidence="1" id="KW-0732">Signal</keyword>